<sequence length="154" mass="16127">MARVHRKPGARLFACAIAALFVGSAISFVAPRPRVDTRAPSVSREFFKTSQEPAASRAAEYEEETLGDKIKAAWKNDSLQKFIAFVATASTAMDVLGLFTGEASVTAGIGEALASLDTSVALQEGQSAAEALADAAQSADLGESTESITDLMQK</sequence>
<name>A0A812RL73_9DINO</name>
<organism evidence="1 2">
    <name type="scientific">Symbiodinium natans</name>
    <dbReference type="NCBI Taxonomy" id="878477"/>
    <lineage>
        <taxon>Eukaryota</taxon>
        <taxon>Sar</taxon>
        <taxon>Alveolata</taxon>
        <taxon>Dinophyceae</taxon>
        <taxon>Suessiales</taxon>
        <taxon>Symbiodiniaceae</taxon>
        <taxon>Symbiodinium</taxon>
    </lineage>
</organism>
<proteinExistence type="predicted"/>
<reference evidence="1" key="1">
    <citation type="submission" date="2021-02" db="EMBL/GenBank/DDBJ databases">
        <authorList>
            <person name="Dougan E. K."/>
            <person name="Rhodes N."/>
            <person name="Thang M."/>
            <person name="Chan C."/>
        </authorList>
    </citation>
    <scope>NUCLEOTIDE SEQUENCE</scope>
</reference>
<protein>
    <submittedName>
        <fullName evidence="1">BBR protein</fullName>
    </submittedName>
</protein>
<evidence type="ECO:0000313" key="1">
    <source>
        <dbReference type="EMBL" id="CAE7443957.1"/>
    </source>
</evidence>
<accession>A0A812RL73</accession>
<evidence type="ECO:0000313" key="2">
    <source>
        <dbReference type="Proteomes" id="UP000604046"/>
    </source>
</evidence>
<comment type="caution">
    <text evidence="1">The sequence shown here is derived from an EMBL/GenBank/DDBJ whole genome shotgun (WGS) entry which is preliminary data.</text>
</comment>
<dbReference type="AlphaFoldDB" id="A0A812RL73"/>
<dbReference type="OrthoDB" id="437183at2759"/>
<keyword evidence="2" id="KW-1185">Reference proteome</keyword>
<gene>
    <name evidence="1" type="primary">BBR</name>
    <name evidence="1" type="ORF">SNAT2548_LOCUS24152</name>
</gene>
<dbReference type="EMBL" id="CAJNDS010002347">
    <property type="protein sequence ID" value="CAE7443957.1"/>
    <property type="molecule type" value="Genomic_DNA"/>
</dbReference>
<dbReference type="Proteomes" id="UP000604046">
    <property type="component" value="Unassembled WGS sequence"/>
</dbReference>